<feature type="transmembrane region" description="Helical" evidence="1">
    <location>
        <begin position="86"/>
        <end position="106"/>
    </location>
</feature>
<name>A0ABY8R0F0_9MICO</name>
<keyword evidence="1" id="KW-0812">Transmembrane</keyword>
<keyword evidence="1" id="KW-1133">Transmembrane helix</keyword>
<feature type="transmembrane region" description="Helical" evidence="1">
    <location>
        <begin position="58"/>
        <end position="80"/>
    </location>
</feature>
<sequence>MTELNAPDPNQPVGATDEPIEGVVVGSADDRSAGSGTTSPVVRELVRALTVAVALLKFPLLAVGVLPFVPAAFALIFAFILGGTWLVVGAIITALLIAGPVVLLLFRRSAIKAVSSAQSLEDEISRGLDLADAWKDARSTVHEVRDLGANNPGLFGRFKQVRHAMNGMQGLFERFTEFPRLRPFLPPRLPWTGYLVVASLVGTVLLVVLGIVEFVAILATAL</sequence>
<proteinExistence type="predicted"/>
<feature type="transmembrane region" description="Helical" evidence="1">
    <location>
        <begin position="191"/>
        <end position="219"/>
    </location>
</feature>
<reference evidence="2 3" key="1">
    <citation type="submission" date="2023-05" db="EMBL/GenBank/DDBJ databases">
        <title>Lithophilousrod everest ZFBP1038 complete genpme.</title>
        <authorList>
            <person name="Tian M."/>
        </authorList>
    </citation>
    <scope>NUCLEOTIDE SEQUENCE [LARGE SCALE GENOMIC DNA]</scope>
    <source>
        <strain evidence="2 3">ZFBP1038</strain>
    </source>
</reference>
<gene>
    <name evidence="2" type="ORF">LWF01_09205</name>
</gene>
<keyword evidence="3" id="KW-1185">Reference proteome</keyword>
<organism evidence="2 3">
    <name type="scientific">Saxibacter everestensis</name>
    <dbReference type="NCBI Taxonomy" id="2909229"/>
    <lineage>
        <taxon>Bacteria</taxon>
        <taxon>Bacillati</taxon>
        <taxon>Actinomycetota</taxon>
        <taxon>Actinomycetes</taxon>
        <taxon>Micrococcales</taxon>
        <taxon>Brevibacteriaceae</taxon>
        <taxon>Saxibacter</taxon>
    </lineage>
</organism>
<evidence type="ECO:0000313" key="2">
    <source>
        <dbReference type="EMBL" id="WGW13895.1"/>
    </source>
</evidence>
<evidence type="ECO:0000313" key="3">
    <source>
        <dbReference type="Proteomes" id="UP001209083"/>
    </source>
</evidence>
<dbReference type="EMBL" id="CP090958">
    <property type="protein sequence ID" value="WGW13895.1"/>
    <property type="molecule type" value="Genomic_DNA"/>
</dbReference>
<evidence type="ECO:0000256" key="1">
    <source>
        <dbReference type="SAM" id="Phobius"/>
    </source>
</evidence>
<dbReference type="Proteomes" id="UP001209083">
    <property type="component" value="Chromosome"/>
</dbReference>
<accession>A0ABY8R0F0</accession>
<dbReference type="RefSeq" id="WP_349640718.1">
    <property type="nucleotide sequence ID" value="NZ_CP090958.1"/>
</dbReference>
<keyword evidence="1" id="KW-0472">Membrane</keyword>
<protein>
    <submittedName>
        <fullName evidence="2">Uncharacterized protein</fullName>
    </submittedName>
</protein>